<evidence type="ECO:0000256" key="1">
    <source>
        <dbReference type="ARBA" id="ARBA00004496"/>
    </source>
</evidence>
<evidence type="ECO:0000256" key="3">
    <source>
        <dbReference type="ARBA" id="ARBA00011738"/>
    </source>
</evidence>
<sequence>MREHFDEELAEIKDDLVELCALTEVAIDRATRALLDTDLTAADRAAELNADIDTRGRELDHRALTLIARQQPVALDLRALIGGMHNIADLRRMGSLAAHIAEVARLHHPEPVVPFELRAIISDMGVAAAAQAAAAREVLRTRDEAAALDLIWADERTDELLRRLFAATKGDDWLYGAASAVNITLLGRFYERFCDHTVEISRRVIFVITGEFPDE</sequence>
<dbReference type="AlphaFoldDB" id="A0A1B1KFN4"/>
<dbReference type="Proteomes" id="UP000186108">
    <property type="component" value="Chromosome"/>
</dbReference>
<dbReference type="FunFam" id="1.20.58.220:FF:000004">
    <property type="entry name" value="Phosphate-specific transport system accessory protein PhoU"/>
    <property type="match status" value="1"/>
</dbReference>
<dbReference type="GO" id="GO:0005737">
    <property type="term" value="C:cytoplasm"/>
    <property type="evidence" value="ECO:0007669"/>
    <property type="project" value="UniProtKB-SubCell"/>
</dbReference>
<dbReference type="GO" id="GO:0045936">
    <property type="term" value="P:negative regulation of phosphate metabolic process"/>
    <property type="evidence" value="ECO:0007669"/>
    <property type="project" value="InterPro"/>
</dbReference>
<dbReference type="PANTHER" id="PTHR42930">
    <property type="entry name" value="PHOSPHATE-SPECIFIC TRANSPORT SYSTEM ACCESSORY PROTEIN PHOU"/>
    <property type="match status" value="1"/>
</dbReference>
<dbReference type="InterPro" id="IPR028366">
    <property type="entry name" value="PhoU"/>
</dbReference>
<dbReference type="NCBIfam" id="TIGR02135">
    <property type="entry name" value="phoU_full"/>
    <property type="match status" value="1"/>
</dbReference>
<evidence type="ECO:0000256" key="7">
    <source>
        <dbReference type="PIRNR" id="PIRNR003107"/>
    </source>
</evidence>
<dbReference type="InterPro" id="IPR026022">
    <property type="entry name" value="PhoU_dom"/>
</dbReference>
<accession>A0A1B1KFN4</accession>
<evidence type="ECO:0000256" key="5">
    <source>
        <dbReference type="ARBA" id="ARBA00022490"/>
    </source>
</evidence>
<dbReference type="PANTHER" id="PTHR42930:SF3">
    <property type="entry name" value="PHOSPHATE-SPECIFIC TRANSPORT SYSTEM ACCESSORY PROTEIN PHOU"/>
    <property type="match status" value="1"/>
</dbReference>
<dbReference type="InterPro" id="IPR038078">
    <property type="entry name" value="PhoU-like_sf"/>
</dbReference>
<comment type="similarity">
    <text evidence="2 7">Belongs to the PhoU family.</text>
</comment>
<dbReference type="PATRIC" id="fig|37919.13.peg.7167"/>
<reference evidence="8 9" key="1">
    <citation type="submission" date="2014-07" db="EMBL/GenBank/DDBJ databases">
        <authorList>
            <person name="Zhang J.E."/>
            <person name="Yang H."/>
            <person name="Guo J."/>
            <person name="Deng Z."/>
            <person name="Luo H."/>
            <person name="Luo M."/>
            <person name="Zhao B."/>
        </authorList>
    </citation>
    <scope>NUCLEOTIDE SEQUENCE [LARGE SCALE GENOMIC DNA]</scope>
    <source>
        <strain evidence="8 9">1CP</strain>
    </source>
</reference>
<keyword evidence="5 7" id="KW-0963">Cytoplasm</keyword>
<proteinExistence type="inferred from homology"/>
<dbReference type="SUPFAM" id="SSF109755">
    <property type="entry name" value="PhoU-like"/>
    <property type="match status" value="1"/>
</dbReference>
<name>A0A1B1KFN4_RHOOP</name>
<dbReference type="EMBL" id="CP009111">
    <property type="protein sequence ID" value="ANS31433.1"/>
    <property type="molecule type" value="Genomic_DNA"/>
</dbReference>
<dbReference type="Pfam" id="PF01895">
    <property type="entry name" value="PhoU"/>
    <property type="match status" value="2"/>
</dbReference>
<keyword evidence="6 7" id="KW-0592">Phosphate transport</keyword>
<evidence type="ECO:0000313" key="8">
    <source>
        <dbReference type="EMBL" id="ANS31433.1"/>
    </source>
</evidence>
<dbReference type="PIRSF" id="PIRSF003107">
    <property type="entry name" value="PhoU"/>
    <property type="match status" value="1"/>
</dbReference>
<dbReference type="GO" id="GO:0006817">
    <property type="term" value="P:phosphate ion transport"/>
    <property type="evidence" value="ECO:0007669"/>
    <property type="project" value="UniProtKB-KW"/>
</dbReference>
<dbReference type="RefSeq" id="WP_005254689.1">
    <property type="nucleotide sequence ID" value="NZ_CAJUXZ010000001.1"/>
</dbReference>
<keyword evidence="4 7" id="KW-0813">Transport</keyword>
<evidence type="ECO:0000313" key="9">
    <source>
        <dbReference type="Proteomes" id="UP000186108"/>
    </source>
</evidence>
<dbReference type="Gene3D" id="1.20.58.220">
    <property type="entry name" value="Phosphate transport system protein phou homolog 2, domain 2"/>
    <property type="match status" value="1"/>
</dbReference>
<evidence type="ECO:0000256" key="6">
    <source>
        <dbReference type="ARBA" id="ARBA00022592"/>
    </source>
</evidence>
<protein>
    <recommendedName>
        <fullName evidence="7">Phosphate-specific transport system accessory protein PhoU</fullName>
    </recommendedName>
</protein>
<organism evidence="8 9">
    <name type="scientific">Rhodococcus opacus</name>
    <name type="common">Nocardia opaca</name>
    <dbReference type="NCBI Taxonomy" id="37919"/>
    <lineage>
        <taxon>Bacteria</taxon>
        <taxon>Bacillati</taxon>
        <taxon>Actinomycetota</taxon>
        <taxon>Actinomycetes</taxon>
        <taxon>Mycobacteriales</taxon>
        <taxon>Nocardiaceae</taxon>
        <taxon>Rhodococcus</taxon>
    </lineage>
</organism>
<comment type="function">
    <text evidence="7">Plays a role in the regulation of phosphate uptake.</text>
</comment>
<dbReference type="GO" id="GO:0030643">
    <property type="term" value="P:intracellular phosphate ion homeostasis"/>
    <property type="evidence" value="ECO:0007669"/>
    <property type="project" value="InterPro"/>
</dbReference>
<evidence type="ECO:0000256" key="4">
    <source>
        <dbReference type="ARBA" id="ARBA00022448"/>
    </source>
</evidence>
<evidence type="ECO:0000256" key="2">
    <source>
        <dbReference type="ARBA" id="ARBA00008107"/>
    </source>
</evidence>
<comment type="subunit">
    <text evidence="3 7">Homodimer.</text>
</comment>
<gene>
    <name evidence="8" type="ORF">R1CP_34095</name>
</gene>
<comment type="subcellular location">
    <subcellularLocation>
        <location evidence="1 7">Cytoplasm</location>
    </subcellularLocation>
</comment>